<comment type="caution">
    <text evidence="1">The sequence shown here is derived from an EMBL/GenBank/DDBJ whole genome shotgun (WGS) entry which is preliminary data.</text>
</comment>
<dbReference type="PANTHER" id="PTHR47515">
    <property type="entry name" value="LOW CALCIUM RESPONSE LOCUS PROTEIN T"/>
    <property type="match status" value="1"/>
</dbReference>
<sequence>MANYELWVGRIAVVTDTKVSRVWRVWSKLGLNLPKRRPKKRRSGSDSRILGSTAHNSVWTDDFVHEQLANGGPIKLLCVLDENTRECLAIEVSSQAVHGRTDLSKGSTANCANA</sequence>
<dbReference type="RefSeq" id="WP_379786612.1">
    <property type="nucleotide sequence ID" value="NZ_JBHSMU010000019.1"/>
</dbReference>
<keyword evidence="2" id="KW-1185">Reference proteome</keyword>
<dbReference type="Proteomes" id="UP001596050">
    <property type="component" value="Unassembled WGS sequence"/>
</dbReference>
<reference evidence="2" key="1">
    <citation type="journal article" date="2019" name="Int. J. Syst. Evol. Microbiol.">
        <title>The Global Catalogue of Microorganisms (GCM) 10K type strain sequencing project: providing services to taxonomists for standard genome sequencing and annotation.</title>
        <authorList>
            <consortium name="The Broad Institute Genomics Platform"/>
            <consortium name="The Broad Institute Genome Sequencing Center for Infectious Disease"/>
            <person name="Wu L."/>
            <person name="Ma J."/>
        </authorList>
    </citation>
    <scope>NUCLEOTIDE SEQUENCE [LARGE SCALE GENOMIC DNA]</scope>
    <source>
        <strain evidence="2">KACC 12649</strain>
    </source>
</reference>
<dbReference type="PANTHER" id="PTHR47515:SF1">
    <property type="entry name" value="BLR2054 PROTEIN"/>
    <property type="match status" value="1"/>
</dbReference>
<evidence type="ECO:0000313" key="2">
    <source>
        <dbReference type="Proteomes" id="UP001596050"/>
    </source>
</evidence>
<name>A0ABW0LBA8_9BURK</name>
<evidence type="ECO:0000313" key="1">
    <source>
        <dbReference type="EMBL" id="MFC5463064.1"/>
    </source>
</evidence>
<organism evidence="1 2">
    <name type="scientific">Massilia niabensis</name>
    <dbReference type="NCBI Taxonomy" id="544910"/>
    <lineage>
        <taxon>Bacteria</taxon>
        <taxon>Pseudomonadati</taxon>
        <taxon>Pseudomonadota</taxon>
        <taxon>Betaproteobacteria</taxon>
        <taxon>Burkholderiales</taxon>
        <taxon>Oxalobacteraceae</taxon>
        <taxon>Telluria group</taxon>
        <taxon>Massilia</taxon>
    </lineage>
</organism>
<proteinExistence type="predicted"/>
<dbReference type="EMBL" id="JBHSMU010000019">
    <property type="protein sequence ID" value="MFC5463064.1"/>
    <property type="molecule type" value="Genomic_DNA"/>
</dbReference>
<protein>
    <submittedName>
        <fullName evidence="1">Uncharacterized protein</fullName>
    </submittedName>
</protein>
<gene>
    <name evidence="1" type="ORF">ACFPN5_24935</name>
</gene>
<accession>A0ABW0LBA8</accession>